<comment type="similarity">
    <text evidence="1">Belongs to the ABC transporter superfamily.</text>
</comment>
<keyword evidence="2" id="KW-0813">Transport</keyword>
<reference evidence="5" key="1">
    <citation type="submission" date="2018-05" db="EMBL/GenBank/DDBJ databases">
        <authorList>
            <person name="Lanie J.A."/>
            <person name="Ng W.-L."/>
            <person name="Kazmierczak K.M."/>
            <person name="Andrzejewski T.M."/>
            <person name="Davidsen T.M."/>
            <person name="Wayne K.J."/>
            <person name="Tettelin H."/>
            <person name="Glass J.I."/>
            <person name="Rusch D."/>
            <person name="Podicherti R."/>
            <person name="Tsui H.-C.T."/>
            <person name="Winkler M.E."/>
        </authorList>
    </citation>
    <scope>NUCLEOTIDE SEQUENCE</scope>
</reference>
<dbReference type="PANTHER" id="PTHR43820">
    <property type="entry name" value="HIGH-AFFINITY BRANCHED-CHAIN AMINO ACID TRANSPORT ATP-BINDING PROTEIN LIVF"/>
    <property type="match status" value="1"/>
</dbReference>
<evidence type="ECO:0000256" key="2">
    <source>
        <dbReference type="ARBA" id="ARBA00022448"/>
    </source>
</evidence>
<accession>A0A382TY06</accession>
<dbReference type="InterPro" id="IPR027417">
    <property type="entry name" value="P-loop_NTPase"/>
</dbReference>
<evidence type="ECO:0000259" key="4">
    <source>
        <dbReference type="Pfam" id="PF00005"/>
    </source>
</evidence>
<proteinExistence type="inferred from homology"/>
<dbReference type="EMBL" id="UINC01139802">
    <property type="protein sequence ID" value="SVD26572.1"/>
    <property type="molecule type" value="Genomic_DNA"/>
</dbReference>
<evidence type="ECO:0000256" key="1">
    <source>
        <dbReference type="ARBA" id="ARBA00005417"/>
    </source>
</evidence>
<dbReference type="Gene3D" id="3.40.50.300">
    <property type="entry name" value="P-loop containing nucleotide triphosphate hydrolases"/>
    <property type="match status" value="1"/>
</dbReference>
<dbReference type="InterPro" id="IPR052156">
    <property type="entry name" value="BCAA_Transport_ATP-bd_LivF"/>
</dbReference>
<name>A0A382TY06_9ZZZZ</name>
<dbReference type="Pfam" id="PF00005">
    <property type="entry name" value="ABC_tran"/>
    <property type="match status" value="1"/>
</dbReference>
<sequence>ELFPILRDMLGRRGGDLSGGQQQQLAIARALVTRPRLLLLDEPTEGIQPSIIKEIERVIRHLRSKSEMAILLVEQYFDFARGLADSYAVMERGSVVLAGDKEDMVESDVRRRLTV</sequence>
<feature type="domain" description="ABC transporter" evidence="4">
    <location>
        <begin position="8"/>
        <end position="44"/>
    </location>
</feature>
<organism evidence="5">
    <name type="scientific">marine metagenome</name>
    <dbReference type="NCBI Taxonomy" id="408172"/>
    <lineage>
        <taxon>unclassified sequences</taxon>
        <taxon>metagenomes</taxon>
        <taxon>ecological metagenomes</taxon>
    </lineage>
</organism>
<dbReference type="GO" id="GO:0015658">
    <property type="term" value="F:branched-chain amino acid transmembrane transporter activity"/>
    <property type="evidence" value="ECO:0007669"/>
    <property type="project" value="TreeGrafter"/>
</dbReference>
<feature type="non-terminal residue" evidence="5">
    <location>
        <position position="1"/>
    </location>
</feature>
<dbReference type="GO" id="GO:0015807">
    <property type="term" value="P:L-amino acid transport"/>
    <property type="evidence" value="ECO:0007669"/>
    <property type="project" value="TreeGrafter"/>
</dbReference>
<protein>
    <recommendedName>
        <fullName evidence="4">ABC transporter domain-containing protein</fullName>
    </recommendedName>
</protein>
<dbReference type="SUPFAM" id="SSF52540">
    <property type="entry name" value="P-loop containing nucleoside triphosphate hydrolases"/>
    <property type="match status" value="1"/>
</dbReference>
<dbReference type="GO" id="GO:0016887">
    <property type="term" value="F:ATP hydrolysis activity"/>
    <property type="evidence" value="ECO:0007669"/>
    <property type="project" value="InterPro"/>
</dbReference>
<evidence type="ECO:0000313" key="5">
    <source>
        <dbReference type="EMBL" id="SVD26572.1"/>
    </source>
</evidence>
<dbReference type="AlphaFoldDB" id="A0A382TY06"/>
<dbReference type="PANTHER" id="PTHR43820:SF5">
    <property type="entry name" value="HIGH-AFFINITY BRANCHED-CHAIN AMINO ACID TRANSPORT ATP-BINDING PROTEIN"/>
    <property type="match status" value="1"/>
</dbReference>
<evidence type="ECO:0000256" key="3">
    <source>
        <dbReference type="ARBA" id="ARBA00022970"/>
    </source>
</evidence>
<gene>
    <name evidence="5" type="ORF">METZ01_LOCUS379426</name>
</gene>
<dbReference type="InterPro" id="IPR003439">
    <property type="entry name" value="ABC_transporter-like_ATP-bd"/>
</dbReference>
<keyword evidence="3" id="KW-0029">Amino-acid transport</keyword>
<dbReference type="GO" id="GO:0005524">
    <property type="term" value="F:ATP binding"/>
    <property type="evidence" value="ECO:0007669"/>
    <property type="project" value="InterPro"/>
</dbReference>